<evidence type="ECO:0000256" key="1">
    <source>
        <dbReference type="ARBA" id="ARBA00022679"/>
    </source>
</evidence>
<dbReference type="InterPro" id="IPR029063">
    <property type="entry name" value="SAM-dependent_MTases_sf"/>
</dbReference>
<organism evidence="2 3">
    <name type="scientific">Streptoalloteichus tenebrarius (strain ATCC 17920 / DSM 40477 / JCM 4838 / CBS 697.72 / NBRC 16177 / NCIMB 11028 / NRRL B-12390 / A12253. 1 / ISP 5477)</name>
    <name type="common">Streptomyces tenebrarius</name>
    <dbReference type="NCBI Taxonomy" id="1933"/>
    <lineage>
        <taxon>Bacteria</taxon>
        <taxon>Bacillati</taxon>
        <taxon>Actinomycetota</taxon>
        <taxon>Actinomycetes</taxon>
        <taxon>Pseudonocardiales</taxon>
        <taxon>Pseudonocardiaceae</taxon>
        <taxon>Streptoalloteichus</taxon>
    </lineage>
</organism>
<dbReference type="EMBL" id="JAMTCP010000004">
    <property type="protein sequence ID" value="MCP2257624.1"/>
    <property type="molecule type" value="Genomic_DNA"/>
</dbReference>
<dbReference type="Gene3D" id="3.40.50.150">
    <property type="entry name" value="Vaccinia Virus protein VP39"/>
    <property type="match status" value="1"/>
</dbReference>
<accession>A0ABT1HQ42</accession>
<dbReference type="Proteomes" id="UP001205311">
    <property type="component" value="Unassembled WGS sequence"/>
</dbReference>
<dbReference type="PANTHER" id="PTHR43861:SF3">
    <property type="entry name" value="PUTATIVE (AFU_ORTHOLOGUE AFUA_2G14390)-RELATED"/>
    <property type="match status" value="1"/>
</dbReference>
<keyword evidence="2" id="KW-0489">Methyltransferase</keyword>
<protein>
    <submittedName>
        <fullName evidence="2">Methyltransferase domain-containing protein</fullName>
    </submittedName>
</protein>
<dbReference type="SUPFAM" id="SSF53335">
    <property type="entry name" value="S-adenosyl-L-methionine-dependent methyltransferases"/>
    <property type="match status" value="1"/>
</dbReference>
<proteinExistence type="predicted"/>
<name>A0ABT1HQ42_STRSD</name>
<sequence>MNQASDGPGDGEPTAGYTALLGHHLPTELDRLRALEETFDPTTNRVLTELGVGPGWRCLELGAGGGSVARWLRQRCGPGAVVVTDLDTRLLEDLGDGVEVLRHDLTRDDFPEAGFDLVHARAVLMHLPDPRRQLERITRWVAPGGWLVVEDPVLHLAESSPHPEYHRMVAVLREFLTRGIGSDFVWARALPRHFAELGLVDLRLTPMVAVVGTGGSPDRMWRLLLEQIGEPLTREGVATAADVRGWRDLFDDPSFVDLNLTMVSMAGRRPPRP</sequence>
<keyword evidence="3" id="KW-1185">Reference proteome</keyword>
<reference evidence="2 3" key="1">
    <citation type="submission" date="2022-06" db="EMBL/GenBank/DDBJ databases">
        <title>Genomic Encyclopedia of Archaeal and Bacterial Type Strains, Phase II (KMG-II): from individual species to whole genera.</title>
        <authorList>
            <person name="Goeker M."/>
        </authorList>
    </citation>
    <scope>NUCLEOTIDE SEQUENCE [LARGE SCALE GENOMIC DNA]</scope>
    <source>
        <strain evidence="2 3">DSM 40477</strain>
    </source>
</reference>
<gene>
    <name evidence="2" type="ORF">LX15_001309</name>
</gene>
<dbReference type="PANTHER" id="PTHR43861">
    <property type="entry name" value="TRANS-ACONITATE 2-METHYLTRANSFERASE-RELATED"/>
    <property type="match status" value="1"/>
</dbReference>
<dbReference type="GO" id="GO:0032259">
    <property type="term" value="P:methylation"/>
    <property type="evidence" value="ECO:0007669"/>
    <property type="project" value="UniProtKB-KW"/>
</dbReference>
<comment type="caution">
    <text evidence="2">The sequence shown here is derived from an EMBL/GenBank/DDBJ whole genome shotgun (WGS) entry which is preliminary data.</text>
</comment>
<dbReference type="CDD" id="cd02440">
    <property type="entry name" value="AdoMet_MTases"/>
    <property type="match status" value="1"/>
</dbReference>
<evidence type="ECO:0000313" key="2">
    <source>
        <dbReference type="EMBL" id="MCP2257624.1"/>
    </source>
</evidence>
<keyword evidence="1" id="KW-0808">Transferase</keyword>
<evidence type="ECO:0000313" key="3">
    <source>
        <dbReference type="Proteomes" id="UP001205311"/>
    </source>
</evidence>
<dbReference type="RefSeq" id="WP_253668566.1">
    <property type="nucleotide sequence ID" value="NZ_JAMTCP010000004.1"/>
</dbReference>
<dbReference type="Pfam" id="PF13489">
    <property type="entry name" value="Methyltransf_23"/>
    <property type="match status" value="1"/>
</dbReference>
<dbReference type="GO" id="GO:0008168">
    <property type="term" value="F:methyltransferase activity"/>
    <property type="evidence" value="ECO:0007669"/>
    <property type="project" value="UniProtKB-KW"/>
</dbReference>